<dbReference type="EMBL" id="CAJZBQ010000011">
    <property type="protein sequence ID" value="CAG9313807.1"/>
    <property type="molecule type" value="Genomic_DNA"/>
</dbReference>
<evidence type="ECO:0000313" key="3">
    <source>
        <dbReference type="Proteomes" id="UP001162131"/>
    </source>
</evidence>
<comment type="caution">
    <text evidence="2">The sequence shown here is derived from an EMBL/GenBank/DDBJ whole genome shotgun (WGS) entry which is preliminary data.</text>
</comment>
<accession>A0AAU9IKN7</accession>
<sequence>MLAPSAQSSFSIDSVLSLLTQQSSGLLQSSNSNLSDFEKLVGEIQNSISLLQKANENIMKLEDHSEDAGRLQNEAYSKILKISNEIGALRIEKSRHIKLKNRLDSLVYKYSVVPRCLHVRKDIKKIQKKLKGLGEKFF</sequence>
<feature type="coiled-coil region" evidence="1">
    <location>
        <begin position="44"/>
        <end position="71"/>
    </location>
</feature>
<evidence type="ECO:0000256" key="1">
    <source>
        <dbReference type="SAM" id="Coils"/>
    </source>
</evidence>
<gene>
    <name evidence="2" type="ORF">BSTOLATCC_MIC9611</name>
</gene>
<protein>
    <recommendedName>
        <fullName evidence="4">Biogenesis of lysosome-related organelles complex 1 subunit 7</fullName>
    </recommendedName>
</protein>
<keyword evidence="1" id="KW-0175">Coiled coil</keyword>
<dbReference type="Proteomes" id="UP001162131">
    <property type="component" value="Unassembled WGS sequence"/>
</dbReference>
<reference evidence="2" key="1">
    <citation type="submission" date="2021-09" db="EMBL/GenBank/DDBJ databases">
        <authorList>
            <consortium name="AG Swart"/>
            <person name="Singh M."/>
            <person name="Singh A."/>
            <person name="Seah K."/>
            <person name="Emmerich C."/>
        </authorList>
    </citation>
    <scope>NUCLEOTIDE SEQUENCE</scope>
    <source>
        <strain evidence="2">ATCC30299</strain>
    </source>
</reference>
<evidence type="ECO:0008006" key="4">
    <source>
        <dbReference type="Google" id="ProtNLM"/>
    </source>
</evidence>
<dbReference type="AlphaFoldDB" id="A0AAU9IKN7"/>
<evidence type="ECO:0000313" key="2">
    <source>
        <dbReference type="EMBL" id="CAG9313807.1"/>
    </source>
</evidence>
<keyword evidence="3" id="KW-1185">Reference proteome</keyword>
<proteinExistence type="predicted"/>
<name>A0AAU9IKN7_9CILI</name>
<organism evidence="2 3">
    <name type="scientific">Blepharisma stoltei</name>
    <dbReference type="NCBI Taxonomy" id="1481888"/>
    <lineage>
        <taxon>Eukaryota</taxon>
        <taxon>Sar</taxon>
        <taxon>Alveolata</taxon>
        <taxon>Ciliophora</taxon>
        <taxon>Postciliodesmatophora</taxon>
        <taxon>Heterotrichea</taxon>
        <taxon>Heterotrichida</taxon>
        <taxon>Blepharismidae</taxon>
        <taxon>Blepharisma</taxon>
    </lineage>
</organism>